<dbReference type="PROSITE" id="PS50942">
    <property type="entry name" value="ENTH"/>
    <property type="match status" value="1"/>
</dbReference>
<dbReference type="GO" id="GO:0005546">
    <property type="term" value="F:phosphatidylinositol-4,5-bisphosphate binding"/>
    <property type="evidence" value="ECO:0007669"/>
    <property type="project" value="TreeGrafter"/>
</dbReference>
<keyword evidence="5" id="KW-1185">Reference proteome</keyword>
<dbReference type="PANTHER" id="PTHR22951">
    <property type="entry name" value="CLATHRIN ASSEMBLY PROTEIN"/>
    <property type="match status" value="1"/>
</dbReference>
<sequence length="546" mass="61441">MTTYVKLVKGATKIKMAPPKSKYIDPILLGTTQSGDFQEIMDALQPRINDSAWTVVYKALIILHLLIRDGEKQVALDYLSESYHADQFFHINNNLMSQSTHSGDVKLLQKYSNYLKVRTQEFSKTKKDFVKEDYKTLRIVIDNNNHESIQSALDQVDSLELQVEALIKVRFTSYELSNELFLYSFKLLVYDLLPLYNALNEGIITLLESFFELSHSEADTTLQLYKRFVTLTDIVVKYLKTAKNVGLRIPIIKHITTKLVKSLQDHLAEDNRTHNTFNQDSTTATTTTVPTGIASSGALSSASTFAQQRLEEIRKQKALLEQQLANQHILLPSQTGSQSHNPFMTAENQMSFIPQQITNNPFVMQSTPQTIQQPIQVLPTPSVQPNLYTASSMPVLPQQDPISIVPSISTTMTQVPTIIPTMTSTSQQIVTSNMTNTQNVPTFVPEQIPPLPTGSNNPFALNNIEKEIQSRQEINPFSKTNYTESNNEVNNKVPNNVSNNPFSLVNNPQGQQIQANGQVNQLTTSQYLTQTQQQPQIYNSISLIDL</sequence>
<dbReference type="AlphaFoldDB" id="A0AAN7WN64"/>
<dbReference type="GO" id="GO:0032050">
    <property type="term" value="F:clathrin heavy chain binding"/>
    <property type="evidence" value="ECO:0007669"/>
    <property type="project" value="TreeGrafter"/>
</dbReference>
<dbReference type="GO" id="GO:0072583">
    <property type="term" value="P:clathrin-dependent endocytosis"/>
    <property type="evidence" value="ECO:0007669"/>
    <property type="project" value="InterPro"/>
</dbReference>
<feature type="compositionally biased region" description="Low complexity" evidence="2">
    <location>
        <begin position="276"/>
        <end position="295"/>
    </location>
</feature>
<proteinExistence type="predicted"/>
<organism evidence="4 5">
    <name type="scientific">Arxiozyma heterogenica</name>
    <dbReference type="NCBI Taxonomy" id="278026"/>
    <lineage>
        <taxon>Eukaryota</taxon>
        <taxon>Fungi</taxon>
        <taxon>Dikarya</taxon>
        <taxon>Ascomycota</taxon>
        <taxon>Saccharomycotina</taxon>
        <taxon>Saccharomycetes</taxon>
        <taxon>Saccharomycetales</taxon>
        <taxon>Saccharomycetaceae</taxon>
        <taxon>Arxiozyma</taxon>
    </lineage>
</organism>
<dbReference type="GO" id="GO:0005545">
    <property type="term" value="F:1-phosphatidylinositol binding"/>
    <property type="evidence" value="ECO:0007669"/>
    <property type="project" value="InterPro"/>
</dbReference>
<dbReference type="Pfam" id="PF07651">
    <property type="entry name" value="ANTH"/>
    <property type="match status" value="1"/>
</dbReference>
<dbReference type="Proteomes" id="UP001306508">
    <property type="component" value="Unassembled WGS sequence"/>
</dbReference>
<feature type="coiled-coil region" evidence="1">
    <location>
        <begin position="303"/>
        <end position="330"/>
    </location>
</feature>
<protein>
    <recommendedName>
        <fullName evidence="3">ENTH domain-containing protein</fullName>
    </recommendedName>
</protein>
<dbReference type="GO" id="GO:0005905">
    <property type="term" value="C:clathrin-coated pit"/>
    <property type="evidence" value="ECO:0007669"/>
    <property type="project" value="TreeGrafter"/>
</dbReference>
<dbReference type="Gene3D" id="1.25.40.90">
    <property type="match status" value="1"/>
</dbReference>
<dbReference type="Gene3D" id="1.20.58.150">
    <property type="entry name" value="ANTH domain"/>
    <property type="match status" value="1"/>
</dbReference>
<dbReference type="InterPro" id="IPR011417">
    <property type="entry name" value="ANTH_dom"/>
</dbReference>
<reference evidence="5" key="1">
    <citation type="submission" date="2023-07" db="EMBL/GenBank/DDBJ databases">
        <title>A draft genome of Kazachstania heterogenica Y-27499.</title>
        <authorList>
            <person name="Donic C."/>
            <person name="Kralova J.S."/>
            <person name="Fidel L."/>
            <person name="Ben-Dor S."/>
            <person name="Jung S."/>
        </authorList>
    </citation>
    <scope>NUCLEOTIDE SEQUENCE [LARGE SCALE GENOMIC DNA]</scope>
    <source>
        <strain evidence="5">Y27499</strain>
    </source>
</reference>
<dbReference type="PANTHER" id="PTHR22951:SF5">
    <property type="entry name" value="PHOSPHATIDYLINOSITOL-BINDING CLATHRIN ASSEMBLY PROTEIN LAP"/>
    <property type="match status" value="1"/>
</dbReference>
<dbReference type="SUPFAM" id="SSF48464">
    <property type="entry name" value="ENTH/VHS domain"/>
    <property type="match status" value="1"/>
</dbReference>
<dbReference type="SMART" id="SM00273">
    <property type="entry name" value="ENTH"/>
    <property type="match status" value="1"/>
</dbReference>
<evidence type="ECO:0000259" key="3">
    <source>
        <dbReference type="PROSITE" id="PS50942"/>
    </source>
</evidence>
<name>A0AAN7WN64_9SACH</name>
<dbReference type="InterPro" id="IPR008942">
    <property type="entry name" value="ENTH_VHS"/>
</dbReference>
<feature type="region of interest" description="Disordered" evidence="2">
    <location>
        <begin position="273"/>
        <end position="295"/>
    </location>
</feature>
<evidence type="ECO:0000256" key="2">
    <source>
        <dbReference type="SAM" id="MobiDB-lite"/>
    </source>
</evidence>
<dbReference type="GO" id="GO:0030136">
    <property type="term" value="C:clathrin-coated vesicle"/>
    <property type="evidence" value="ECO:0007669"/>
    <property type="project" value="InterPro"/>
</dbReference>
<dbReference type="SUPFAM" id="SSF89009">
    <property type="entry name" value="GAT-like domain"/>
    <property type="match status" value="1"/>
</dbReference>
<dbReference type="InterPro" id="IPR045192">
    <property type="entry name" value="AP180-like"/>
</dbReference>
<keyword evidence="1" id="KW-0175">Coiled coil</keyword>
<dbReference type="EMBL" id="JAWIZZ010000022">
    <property type="protein sequence ID" value="KAK5782034.1"/>
    <property type="molecule type" value="Genomic_DNA"/>
</dbReference>
<dbReference type="InterPro" id="IPR013809">
    <property type="entry name" value="ENTH"/>
</dbReference>
<dbReference type="GO" id="GO:0048268">
    <property type="term" value="P:clathrin coat assembly"/>
    <property type="evidence" value="ECO:0007669"/>
    <property type="project" value="InterPro"/>
</dbReference>
<dbReference type="CDD" id="cd16988">
    <property type="entry name" value="ANTH_N_YAP180"/>
    <property type="match status" value="1"/>
</dbReference>
<feature type="domain" description="ENTH" evidence="3">
    <location>
        <begin position="1"/>
        <end position="129"/>
    </location>
</feature>
<evidence type="ECO:0000313" key="5">
    <source>
        <dbReference type="Proteomes" id="UP001306508"/>
    </source>
</evidence>
<dbReference type="GO" id="GO:0006900">
    <property type="term" value="P:vesicle budding from membrane"/>
    <property type="evidence" value="ECO:0007669"/>
    <property type="project" value="TreeGrafter"/>
</dbReference>
<accession>A0AAN7WN64</accession>
<dbReference type="InterPro" id="IPR014712">
    <property type="entry name" value="ANTH_dom_sf"/>
</dbReference>
<comment type="caution">
    <text evidence="4">The sequence shown here is derived from an EMBL/GenBank/DDBJ whole genome shotgun (WGS) entry which is preliminary data.</text>
</comment>
<evidence type="ECO:0000313" key="4">
    <source>
        <dbReference type="EMBL" id="KAK5782034.1"/>
    </source>
</evidence>
<evidence type="ECO:0000256" key="1">
    <source>
        <dbReference type="SAM" id="Coils"/>
    </source>
</evidence>
<gene>
    <name evidence="4" type="ORF">RI543_000520</name>
</gene>
<dbReference type="GO" id="GO:0000149">
    <property type="term" value="F:SNARE binding"/>
    <property type="evidence" value="ECO:0007669"/>
    <property type="project" value="TreeGrafter"/>
</dbReference>